<keyword evidence="9" id="KW-1185">Reference proteome</keyword>
<protein>
    <recommendedName>
        <fullName evidence="2">proton-translocating NAD(P)(+) transhydrogenase</fullName>
        <ecNumber evidence="2">7.1.1.1</ecNumber>
    </recommendedName>
</protein>
<evidence type="ECO:0000256" key="6">
    <source>
        <dbReference type="ARBA" id="ARBA00048202"/>
    </source>
</evidence>
<name>A0A848FDY0_9BURK</name>
<keyword evidence="4" id="KW-1278">Translocase</keyword>
<dbReference type="SUPFAM" id="SSF52283">
    <property type="entry name" value="Formate/glycerate dehydrogenase catalytic domain-like"/>
    <property type="match status" value="1"/>
</dbReference>
<keyword evidence="3" id="KW-0521">NADP</keyword>
<dbReference type="Proteomes" id="UP000574067">
    <property type="component" value="Unassembled WGS sequence"/>
</dbReference>
<dbReference type="GO" id="GO:0050661">
    <property type="term" value="F:NADP binding"/>
    <property type="evidence" value="ECO:0007669"/>
    <property type="project" value="TreeGrafter"/>
</dbReference>
<reference evidence="8 9" key="1">
    <citation type="submission" date="2020-04" db="EMBL/GenBank/DDBJ databases">
        <title>Azohydromonas sp. isolated from soil.</title>
        <authorList>
            <person name="Dahal R.H."/>
        </authorList>
    </citation>
    <scope>NUCLEOTIDE SEQUENCE [LARGE SCALE GENOMIC DNA]</scope>
    <source>
        <strain evidence="8 9">G-1-1-14</strain>
    </source>
</reference>
<feature type="non-terminal residue" evidence="8">
    <location>
        <position position="123"/>
    </location>
</feature>
<evidence type="ECO:0000313" key="9">
    <source>
        <dbReference type="Proteomes" id="UP000574067"/>
    </source>
</evidence>
<evidence type="ECO:0000256" key="3">
    <source>
        <dbReference type="ARBA" id="ARBA00022857"/>
    </source>
</evidence>
<dbReference type="Pfam" id="PF05222">
    <property type="entry name" value="AlaDh_PNT_N"/>
    <property type="match status" value="1"/>
</dbReference>
<evidence type="ECO:0000256" key="1">
    <source>
        <dbReference type="ARBA" id="ARBA00003943"/>
    </source>
</evidence>
<dbReference type="EC" id="7.1.1.1" evidence="2"/>
<dbReference type="InterPro" id="IPR007886">
    <property type="entry name" value="AlaDH/PNT_N"/>
</dbReference>
<organism evidence="8 9">
    <name type="scientific">Azohydromonas caseinilytica</name>
    <dbReference type="NCBI Taxonomy" id="2728836"/>
    <lineage>
        <taxon>Bacteria</taxon>
        <taxon>Pseudomonadati</taxon>
        <taxon>Pseudomonadota</taxon>
        <taxon>Betaproteobacteria</taxon>
        <taxon>Burkholderiales</taxon>
        <taxon>Sphaerotilaceae</taxon>
        <taxon>Azohydromonas</taxon>
    </lineage>
</organism>
<dbReference type="GO" id="GO:0008750">
    <property type="term" value="F:proton-translocating NAD(P)+ transhydrogenase activity"/>
    <property type="evidence" value="ECO:0007669"/>
    <property type="project" value="UniProtKB-EC"/>
</dbReference>
<dbReference type="GO" id="GO:0006740">
    <property type="term" value="P:NADPH regeneration"/>
    <property type="evidence" value="ECO:0007669"/>
    <property type="project" value="TreeGrafter"/>
</dbReference>
<dbReference type="EMBL" id="JABBFW010000009">
    <property type="protein sequence ID" value="NML16360.1"/>
    <property type="molecule type" value="Genomic_DNA"/>
</dbReference>
<dbReference type="Gene3D" id="3.40.50.720">
    <property type="entry name" value="NAD(P)-binding Rossmann-like Domain"/>
    <property type="match status" value="1"/>
</dbReference>
<accession>A0A848FDY0</accession>
<comment type="caution">
    <text evidence="8">The sequence shown here is derived from an EMBL/GenBank/DDBJ whole genome shotgun (WGS) entry which is preliminary data.</text>
</comment>
<dbReference type="SMART" id="SM01003">
    <property type="entry name" value="AlaDh_PNT_N"/>
    <property type="match status" value="1"/>
</dbReference>
<dbReference type="PANTHER" id="PTHR10160:SF19">
    <property type="entry name" value="PROTON-TRANSLOCATING NAD(P)(+) TRANSHYDROGENASE"/>
    <property type="match status" value="1"/>
</dbReference>
<sequence length="123" mass="12546">MLIGVPLETAAGETRVAVTPETAKKLKAQGHQLFVQSGSGLKAAAPDAAYAAVGAEIVDAPAALGCELVLKVRPPSPEEIGLMKPGATLVGMLNPFDREGLERLAAAGLTSFALEAAPRTTRA</sequence>
<evidence type="ECO:0000256" key="4">
    <source>
        <dbReference type="ARBA" id="ARBA00022967"/>
    </source>
</evidence>
<gene>
    <name evidence="8" type="ORF">HHL10_15365</name>
</gene>
<evidence type="ECO:0000256" key="5">
    <source>
        <dbReference type="ARBA" id="ARBA00023027"/>
    </source>
</evidence>
<keyword evidence="5" id="KW-0520">NAD</keyword>
<comment type="catalytic activity">
    <reaction evidence="6">
        <text>NAD(+) + NADPH + H(+)(in) = NADH + NADP(+) + H(+)(out)</text>
        <dbReference type="Rhea" id="RHEA:47992"/>
        <dbReference type="ChEBI" id="CHEBI:15378"/>
        <dbReference type="ChEBI" id="CHEBI:57540"/>
        <dbReference type="ChEBI" id="CHEBI:57783"/>
        <dbReference type="ChEBI" id="CHEBI:57945"/>
        <dbReference type="ChEBI" id="CHEBI:58349"/>
        <dbReference type="EC" id="7.1.1.1"/>
    </reaction>
</comment>
<evidence type="ECO:0000313" key="8">
    <source>
        <dbReference type="EMBL" id="NML16360.1"/>
    </source>
</evidence>
<evidence type="ECO:0000256" key="2">
    <source>
        <dbReference type="ARBA" id="ARBA00012943"/>
    </source>
</evidence>
<dbReference type="AlphaFoldDB" id="A0A848FDY0"/>
<dbReference type="PANTHER" id="PTHR10160">
    <property type="entry name" value="NAD(P) TRANSHYDROGENASE"/>
    <property type="match status" value="1"/>
</dbReference>
<dbReference type="GO" id="GO:0005886">
    <property type="term" value="C:plasma membrane"/>
    <property type="evidence" value="ECO:0007669"/>
    <property type="project" value="TreeGrafter"/>
</dbReference>
<proteinExistence type="predicted"/>
<evidence type="ECO:0000259" key="7">
    <source>
        <dbReference type="SMART" id="SM01003"/>
    </source>
</evidence>
<comment type="function">
    <text evidence="1">The transhydrogenation between NADH and NADP is coupled to respiration and ATP hydrolysis and functions as a proton pump across the membrane.</text>
</comment>
<feature type="domain" description="Alanine dehydrogenase/pyridine nucleotide transhydrogenase N-terminal" evidence="7">
    <location>
        <begin position="4"/>
        <end position="123"/>
    </location>
</feature>